<comment type="subcellular location">
    <subcellularLocation>
        <location evidence="1">Periplasm</location>
    </subcellularLocation>
</comment>
<comment type="similarity">
    <text evidence="13">Belongs to the SoxA family.</text>
</comment>
<name>A0ABX2EL85_9BURK</name>
<keyword evidence="7" id="KW-0808">Transferase</keyword>
<proteinExistence type="inferred from homology"/>
<evidence type="ECO:0000256" key="5">
    <source>
        <dbReference type="ARBA" id="ARBA00022448"/>
    </source>
</evidence>
<dbReference type="PIRSF" id="PIRSF038455">
    <property type="entry name" value="SoxA"/>
    <property type="match status" value="1"/>
</dbReference>
<dbReference type="EMBL" id="JABRWJ010000006">
    <property type="protein sequence ID" value="NRF69326.1"/>
    <property type="molecule type" value="Genomic_DNA"/>
</dbReference>
<evidence type="ECO:0000256" key="12">
    <source>
        <dbReference type="ARBA" id="ARBA00023004"/>
    </source>
</evidence>
<evidence type="ECO:0000256" key="15">
    <source>
        <dbReference type="ARBA" id="ARBA00030833"/>
    </source>
</evidence>
<keyword evidence="23" id="KW-1185">Reference proteome</keyword>
<evidence type="ECO:0000259" key="21">
    <source>
        <dbReference type="Pfam" id="PF21342"/>
    </source>
</evidence>
<evidence type="ECO:0000256" key="6">
    <source>
        <dbReference type="ARBA" id="ARBA00022617"/>
    </source>
</evidence>
<sequence>MRRAASALLLTALAAMAADTRRSGFDDLSPALQALQRDDTQNPGQLWVQEGQALWSRAPAQGRACVACHATDTLPPIAASFPRFDPAAARPLTLSASIDRCRVRHQHAAVQGPDGAEVLAHAAYLGHLARGRPLQPDTHRALDAWQARGETLYRQRLGQLDLACLHCHDQRAGLRLGGARIPQGHPTGYPAYRLEWQALGSLQRRLRNCVTGVRAEAWAPQADEWLALEVYLARRAAGMALEVPAVRP</sequence>
<comment type="catalytic activity">
    <reaction evidence="18">
        <text>L-cysteinyl-[SoxY protein] + thiosulfate + 2 Fe(III)-[cytochrome c] = S-sulfosulfanyl-L-cysteinyl-[SoxY protein] + 2 Fe(II)-[cytochrome c] + 2 H(+)</text>
        <dbReference type="Rhea" id="RHEA:56720"/>
        <dbReference type="Rhea" id="RHEA-COMP:10350"/>
        <dbReference type="Rhea" id="RHEA-COMP:14328"/>
        <dbReference type="Rhea" id="RHEA-COMP:14399"/>
        <dbReference type="Rhea" id="RHEA-COMP:14691"/>
        <dbReference type="ChEBI" id="CHEBI:15378"/>
        <dbReference type="ChEBI" id="CHEBI:29033"/>
        <dbReference type="ChEBI" id="CHEBI:29034"/>
        <dbReference type="ChEBI" id="CHEBI:29950"/>
        <dbReference type="ChEBI" id="CHEBI:33542"/>
        <dbReference type="ChEBI" id="CHEBI:139321"/>
        <dbReference type="EC" id="2.8.5.2"/>
    </reaction>
</comment>
<evidence type="ECO:0000313" key="23">
    <source>
        <dbReference type="Proteomes" id="UP000737171"/>
    </source>
</evidence>
<evidence type="ECO:0000256" key="18">
    <source>
        <dbReference type="ARBA" id="ARBA00048077"/>
    </source>
</evidence>
<dbReference type="InterPro" id="IPR009056">
    <property type="entry name" value="Cyt_c-like_dom"/>
</dbReference>
<comment type="catalytic activity">
    <reaction evidence="19">
        <text>S-sulfanyl-L-cysteinyl-[SoxY protein] + thiosulfate + 2 Fe(III)-[cytochrome c] = S-(2-sulfodisulfanyl)-L-cysteinyl-[SoxY protein] + 2 Fe(II)-[cytochrome c] + 2 H(+)</text>
        <dbReference type="Rhea" id="RHEA:51224"/>
        <dbReference type="Rhea" id="RHEA-COMP:10350"/>
        <dbReference type="Rhea" id="RHEA-COMP:14399"/>
        <dbReference type="Rhea" id="RHEA-COMP:14689"/>
        <dbReference type="Rhea" id="RHEA-COMP:14690"/>
        <dbReference type="ChEBI" id="CHEBI:15378"/>
        <dbReference type="ChEBI" id="CHEBI:29033"/>
        <dbReference type="ChEBI" id="CHEBI:29034"/>
        <dbReference type="ChEBI" id="CHEBI:33542"/>
        <dbReference type="ChEBI" id="CHEBI:61963"/>
        <dbReference type="ChEBI" id="CHEBI:140664"/>
        <dbReference type="EC" id="2.8.5.2"/>
    </reaction>
</comment>
<comment type="subunit">
    <text evidence="2">Heterodimer of SoxA and SoxX.</text>
</comment>
<keyword evidence="9 20" id="KW-0732">Signal</keyword>
<keyword evidence="6" id="KW-0349">Heme</keyword>
<keyword evidence="11" id="KW-0249">Electron transport</keyword>
<evidence type="ECO:0000256" key="14">
    <source>
        <dbReference type="ARBA" id="ARBA00030174"/>
    </source>
</evidence>
<feature type="signal peptide" evidence="20">
    <location>
        <begin position="1"/>
        <end position="17"/>
    </location>
</feature>
<feature type="domain" description="Cytochrome c" evidence="21">
    <location>
        <begin position="50"/>
        <end position="133"/>
    </location>
</feature>
<evidence type="ECO:0000256" key="9">
    <source>
        <dbReference type="ARBA" id="ARBA00022729"/>
    </source>
</evidence>
<evidence type="ECO:0000256" key="8">
    <source>
        <dbReference type="ARBA" id="ARBA00022723"/>
    </source>
</evidence>
<dbReference type="Pfam" id="PF21342">
    <property type="entry name" value="SoxA-TsdA_cyt-c"/>
    <property type="match status" value="2"/>
</dbReference>
<evidence type="ECO:0000256" key="10">
    <source>
        <dbReference type="ARBA" id="ARBA00022764"/>
    </source>
</evidence>
<evidence type="ECO:0000256" key="20">
    <source>
        <dbReference type="SAM" id="SignalP"/>
    </source>
</evidence>
<evidence type="ECO:0000256" key="16">
    <source>
        <dbReference type="ARBA" id="ARBA00032236"/>
    </source>
</evidence>
<dbReference type="NCBIfam" id="TIGR04484">
    <property type="entry name" value="thiosulf_SoxA"/>
    <property type="match status" value="1"/>
</dbReference>
<evidence type="ECO:0000256" key="11">
    <source>
        <dbReference type="ARBA" id="ARBA00022982"/>
    </source>
</evidence>
<dbReference type="SUPFAM" id="SSF46626">
    <property type="entry name" value="Cytochrome c"/>
    <property type="match status" value="2"/>
</dbReference>
<evidence type="ECO:0000256" key="13">
    <source>
        <dbReference type="ARBA" id="ARBA00025746"/>
    </source>
</evidence>
<keyword evidence="8" id="KW-0479">Metal-binding</keyword>
<feature type="domain" description="Cytochrome c" evidence="21">
    <location>
        <begin position="148"/>
        <end position="240"/>
    </location>
</feature>
<gene>
    <name evidence="22" type="primary">soxA</name>
    <name evidence="22" type="ORF">HLB44_20210</name>
</gene>
<evidence type="ECO:0000256" key="19">
    <source>
        <dbReference type="ARBA" id="ARBA00048423"/>
    </source>
</evidence>
<dbReference type="InterPro" id="IPR025710">
    <property type="entry name" value="SoxA"/>
</dbReference>
<keyword evidence="5" id="KW-0813">Transport</keyword>
<reference evidence="22 23" key="1">
    <citation type="submission" date="2020-05" db="EMBL/GenBank/DDBJ databases">
        <title>Aquincola sp. isolate from soil.</title>
        <authorList>
            <person name="Han J."/>
            <person name="Kim D.-U."/>
        </authorList>
    </citation>
    <scope>NUCLEOTIDE SEQUENCE [LARGE SCALE GENOMIC DNA]</scope>
    <source>
        <strain evidence="22 23">S2</strain>
    </source>
</reference>
<dbReference type="Gene3D" id="1.10.760.10">
    <property type="entry name" value="Cytochrome c-like domain"/>
    <property type="match status" value="2"/>
</dbReference>
<keyword evidence="12" id="KW-0408">Iron</keyword>
<evidence type="ECO:0000256" key="1">
    <source>
        <dbReference type="ARBA" id="ARBA00004418"/>
    </source>
</evidence>
<keyword evidence="10" id="KW-0574">Periplasm</keyword>
<protein>
    <recommendedName>
        <fullName evidence="4">L-cysteine S-thiosulfotransferase subunit SoxA</fullName>
        <ecNumber evidence="3">2.8.5.2</ecNumber>
    </recommendedName>
    <alternativeName>
        <fullName evidence="16">Protein SoxA</fullName>
    </alternativeName>
    <alternativeName>
        <fullName evidence="17">SoxAX cytochrome complex subunit A</fullName>
    </alternativeName>
    <alternativeName>
        <fullName evidence="15">Sulfur oxidizing protein A</fullName>
    </alternativeName>
    <alternativeName>
        <fullName evidence="14">Thiosulfate-oxidizing multienzyme system protein SoxA</fullName>
    </alternativeName>
</protein>
<dbReference type="InterPro" id="IPR036909">
    <property type="entry name" value="Cyt_c-like_dom_sf"/>
</dbReference>
<feature type="chain" id="PRO_5045696975" description="L-cysteine S-thiosulfotransferase subunit SoxA" evidence="20">
    <location>
        <begin position="18"/>
        <end position="248"/>
    </location>
</feature>
<comment type="caution">
    <text evidence="22">The sequence shown here is derived from an EMBL/GenBank/DDBJ whole genome shotgun (WGS) entry which is preliminary data.</text>
</comment>
<dbReference type="EC" id="2.8.5.2" evidence="3"/>
<evidence type="ECO:0000256" key="7">
    <source>
        <dbReference type="ARBA" id="ARBA00022679"/>
    </source>
</evidence>
<organism evidence="22 23">
    <name type="scientific">Pseudaquabacterium terrae</name>
    <dbReference type="NCBI Taxonomy" id="2732868"/>
    <lineage>
        <taxon>Bacteria</taxon>
        <taxon>Pseudomonadati</taxon>
        <taxon>Pseudomonadota</taxon>
        <taxon>Betaproteobacteria</taxon>
        <taxon>Burkholderiales</taxon>
        <taxon>Sphaerotilaceae</taxon>
        <taxon>Pseudaquabacterium</taxon>
    </lineage>
</organism>
<accession>A0ABX2EL85</accession>
<dbReference type="RefSeq" id="WP_173125985.1">
    <property type="nucleotide sequence ID" value="NZ_JABRWJ010000006.1"/>
</dbReference>
<evidence type="ECO:0000256" key="4">
    <source>
        <dbReference type="ARBA" id="ARBA00019364"/>
    </source>
</evidence>
<evidence type="ECO:0000256" key="3">
    <source>
        <dbReference type="ARBA" id="ARBA00012408"/>
    </source>
</evidence>
<dbReference type="Proteomes" id="UP000737171">
    <property type="component" value="Unassembled WGS sequence"/>
</dbReference>
<evidence type="ECO:0000256" key="17">
    <source>
        <dbReference type="ARBA" id="ARBA00032318"/>
    </source>
</evidence>
<evidence type="ECO:0000256" key="2">
    <source>
        <dbReference type="ARBA" id="ARBA00011530"/>
    </source>
</evidence>
<evidence type="ECO:0000313" key="22">
    <source>
        <dbReference type="EMBL" id="NRF69326.1"/>
    </source>
</evidence>